<keyword evidence="9" id="KW-1133">Transmembrane helix</keyword>
<dbReference type="InterPro" id="IPR023996">
    <property type="entry name" value="TonB-dep_OMP_SusC/RagA"/>
</dbReference>
<dbReference type="GO" id="GO:0009279">
    <property type="term" value="C:cell outer membrane"/>
    <property type="evidence" value="ECO:0007669"/>
    <property type="project" value="UniProtKB-SubCell"/>
</dbReference>
<evidence type="ECO:0000259" key="11">
    <source>
        <dbReference type="Pfam" id="PF07715"/>
    </source>
</evidence>
<evidence type="ECO:0000256" key="3">
    <source>
        <dbReference type="ARBA" id="ARBA00022692"/>
    </source>
</evidence>
<feature type="transmembrane region" description="Helical" evidence="9">
    <location>
        <begin position="24"/>
        <end position="43"/>
    </location>
</feature>
<evidence type="ECO:0000259" key="10">
    <source>
        <dbReference type="Pfam" id="PF00593"/>
    </source>
</evidence>
<evidence type="ECO:0000256" key="7">
    <source>
        <dbReference type="ARBA" id="ARBA00023170"/>
    </source>
</evidence>
<evidence type="ECO:0000256" key="2">
    <source>
        <dbReference type="ARBA" id="ARBA00022448"/>
    </source>
</evidence>
<dbReference type="Gene3D" id="2.60.40.1120">
    <property type="entry name" value="Carboxypeptidase-like, regulatory domain"/>
    <property type="match status" value="1"/>
</dbReference>
<sequence length="1103" mass="119177">MFSRQQKDLNFIQSNEEIDMNNRVIVRCFALLLAVAMPVWLFAQTGTVAGRVTDADGNPLVGANVLVIGTNMGAATGMDGDYSMSNVSPGDYKVSANYIGYATESQQVSVLAGSVAEVNFSLRASAIDLNEIVVTGTGVAVEKSKVGNSVGVVKMDNLVNAPVNSVDQILTGREPGVMVNLNGGLAGEGAEIRIRGTSSISQSNQPTIYVDGVRMDNSTNAGGMKWNGGVPGRMSEINPDAIERIEILKGATASALYGSKASNGIINIITKQGAIGKPKFSFKMAQTTGSYDETRYKENTGFARDQNTADRMKQMYSGDWSSKTEGGSYSGKPWQIMSVPFAGMLYDQASGNTMSASVEGGVPGATYFANVRYQSFDGPFDNKATLGGLPVGDSNDADNKFMSSATLNILPSDKIKVRVHTMYTGRVMSTIQNNNNIYGITSLIQMGKPEFATSKAFGDAVDNYTGSFAWATAREVTNRHLNTDLDNSLISSTMTYSPGSNFSLKANFGLNMTQGRGENYMPYKWAVDNKSSYNADGYLWISRRQQKEMTLDVRGVHNMDMGNLSFETIAGFNANRMIRKYVEGWGSQFPGPGLKVLGALNAPQSWSSFTEVIEAGYLFQERVGVGDYLFTTLSMRLDATSTFGEDFQTVTYPRVGVSYLVSEMLGSMGPLSTLRVRGSWGQSGNQPGAFDQYTTYNPWSSLEGPGLRPGNVGNPALGPEITTEVEAGVDFGLFNDKIGGEFVFFSKTTTDGLVPQSFPPSGGFASTQLTNIGEWMASGWELALDANIVRSSTVTVDVFGAMSYMEDELTSLGGAPEQKVGGSYPRYRNFLTEGYPIAALFGAQLQDCAYPIDVDGDGVCDDKAKIVAAFTSNETMGVLSGWAPALAVPTQADVDAKRAKTAGDKLAWYLGKPRPDYMGSFGANITLMGNISINAMFETRFGNFGYSNLTDAFRKANPYIGRNIMGSSTTERDFMTGGVDSNYNPQYDANVRAEAAKEWVETWQSLSPYSGLNLIEDGDFVRWRELSITYQVPGEMVTRFGLSNMSVSFAGRNIMLWTKYSGIDPELNAGSAQDGGLNMFRESIDAFGVPIPRTFTMSVNFGF</sequence>
<dbReference type="NCBIfam" id="TIGR04056">
    <property type="entry name" value="OMP_RagA_SusC"/>
    <property type="match status" value="1"/>
</dbReference>
<evidence type="ECO:0000256" key="5">
    <source>
        <dbReference type="ARBA" id="ARBA00023077"/>
    </source>
</evidence>
<dbReference type="Pfam" id="PF13715">
    <property type="entry name" value="CarbopepD_reg_2"/>
    <property type="match status" value="1"/>
</dbReference>
<dbReference type="GO" id="GO:0015344">
    <property type="term" value="F:siderophore uptake transmembrane transporter activity"/>
    <property type="evidence" value="ECO:0007669"/>
    <property type="project" value="TreeGrafter"/>
</dbReference>
<dbReference type="PANTHER" id="PTHR30069">
    <property type="entry name" value="TONB-DEPENDENT OUTER MEMBRANE RECEPTOR"/>
    <property type="match status" value="1"/>
</dbReference>
<evidence type="ECO:0000256" key="1">
    <source>
        <dbReference type="ARBA" id="ARBA00004571"/>
    </source>
</evidence>
<dbReference type="InterPro" id="IPR036942">
    <property type="entry name" value="Beta-barrel_TonB_sf"/>
</dbReference>
<evidence type="ECO:0000256" key="6">
    <source>
        <dbReference type="ARBA" id="ARBA00023136"/>
    </source>
</evidence>
<gene>
    <name evidence="12" type="ORF">METZ01_LOCUS131152</name>
</gene>
<keyword evidence="4" id="KW-0732">Signal</keyword>
<dbReference type="InterPro" id="IPR037066">
    <property type="entry name" value="Plug_dom_sf"/>
</dbReference>
<dbReference type="InterPro" id="IPR039426">
    <property type="entry name" value="TonB-dep_rcpt-like"/>
</dbReference>
<dbReference type="Pfam" id="PF07715">
    <property type="entry name" value="Plug"/>
    <property type="match status" value="1"/>
</dbReference>
<evidence type="ECO:0000256" key="4">
    <source>
        <dbReference type="ARBA" id="ARBA00022729"/>
    </source>
</evidence>
<reference evidence="12" key="1">
    <citation type="submission" date="2018-05" db="EMBL/GenBank/DDBJ databases">
        <authorList>
            <person name="Lanie J.A."/>
            <person name="Ng W.-L."/>
            <person name="Kazmierczak K.M."/>
            <person name="Andrzejewski T.M."/>
            <person name="Davidsen T.M."/>
            <person name="Wayne K.J."/>
            <person name="Tettelin H."/>
            <person name="Glass J.I."/>
            <person name="Rusch D."/>
            <person name="Podicherti R."/>
            <person name="Tsui H.-C.T."/>
            <person name="Winkler M.E."/>
        </authorList>
    </citation>
    <scope>NUCLEOTIDE SEQUENCE</scope>
</reference>
<dbReference type="PROSITE" id="PS52016">
    <property type="entry name" value="TONB_DEPENDENT_REC_3"/>
    <property type="match status" value="1"/>
</dbReference>
<feature type="domain" description="TonB-dependent receptor-like beta-barrel" evidence="10">
    <location>
        <begin position="451"/>
        <end position="821"/>
    </location>
</feature>
<dbReference type="PANTHER" id="PTHR30069:SF29">
    <property type="entry name" value="HEMOGLOBIN AND HEMOGLOBIN-HAPTOGLOBIN-BINDING PROTEIN 1-RELATED"/>
    <property type="match status" value="1"/>
</dbReference>
<keyword evidence="6 9" id="KW-0472">Membrane</keyword>
<evidence type="ECO:0000313" key="12">
    <source>
        <dbReference type="EMBL" id="SVA78298.1"/>
    </source>
</evidence>
<keyword evidence="2" id="KW-0813">Transport</keyword>
<dbReference type="InterPro" id="IPR012910">
    <property type="entry name" value="Plug_dom"/>
</dbReference>
<dbReference type="AlphaFoldDB" id="A0A381YMN5"/>
<keyword evidence="5" id="KW-0798">TonB box</keyword>
<evidence type="ECO:0000256" key="8">
    <source>
        <dbReference type="ARBA" id="ARBA00023237"/>
    </source>
</evidence>
<dbReference type="SUPFAM" id="SSF56935">
    <property type="entry name" value="Porins"/>
    <property type="match status" value="1"/>
</dbReference>
<keyword evidence="3 9" id="KW-0812">Transmembrane</keyword>
<dbReference type="Gene3D" id="2.170.130.10">
    <property type="entry name" value="TonB-dependent receptor, plug domain"/>
    <property type="match status" value="1"/>
</dbReference>
<proteinExistence type="predicted"/>
<dbReference type="InterPro" id="IPR000531">
    <property type="entry name" value="Beta-barrel_TonB"/>
</dbReference>
<dbReference type="SUPFAM" id="SSF49464">
    <property type="entry name" value="Carboxypeptidase regulatory domain-like"/>
    <property type="match status" value="1"/>
</dbReference>
<dbReference type="InterPro" id="IPR008969">
    <property type="entry name" value="CarboxyPept-like_regulatory"/>
</dbReference>
<organism evidence="12">
    <name type="scientific">marine metagenome</name>
    <dbReference type="NCBI Taxonomy" id="408172"/>
    <lineage>
        <taxon>unclassified sequences</taxon>
        <taxon>metagenomes</taxon>
        <taxon>ecological metagenomes</taxon>
    </lineage>
</organism>
<feature type="domain" description="TonB-dependent receptor plug" evidence="11">
    <location>
        <begin position="143"/>
        <end position="265"/>
    </location>
</feature>
<accession>A0A381YMN5</accession>
<keyword evidence="8" id="KW-0998">Cell outer membrane</keyword>
<name>A0A381YMN5_9ZZZZ</name>
<protein>
    <submittedName>
        <fullName evidence="12">Uncharacterized protein</fullName>
    </submittedName>
</protein>
<keyword evidence="7" id="KW-0675">Receptor</keyword>
<dbReference type="Pfam" id="PF00593">
    <property type="entry name" value="TonB_dep_Rec_b-barrel"/>
    <property type="match status" value="1"/>
</dbReference>
<dbReference type="Gene3D" id="2.40.170.20">
    <property type="entry name" value="TonB-dependent receptor, beta-barrel domain"/>
    <property type="match status" value="1"/>
</dbReference>
<dbReference type="EMBL" id="UINC01018605">
    <property type="protein sequence ID" value="SVA78298.1"/>
    <property type="molecule type" value="Genomic_DNA"/>
</dbReference>
<evidence type="ECO:0000256" key="9">
    <source>
        <dbReference type="SAM" id="Phobius"/>
    </source>
</evidence>
<dbReference type="GO" id="GO:0044718">
    <property type="term" value="P:siderophore transmembrane transport"/>
    <property type="evidence" value="ECO:0007669"/>
    <property type="project" value="TreeGrafter"/>
</dbReference>
<comment type="subcellular location">
    <subcellularLocation>
        <location evidence="1">Cell outer membrane</location>
        <topology evidence="1">Multi-pass membrane protein</topology>
    </subcellularLocation>
</comment>